<evidence type="ECO:0000313" key="3">
    <source>
        <dbReference type="Proteomes" id="UP000316292"/>
    </source>
</evidence>
<sequence>MAAHDQDKELVERLIAETNLSARMDALIGEICDKLREYGVSSPHKAFNDLVDPFREYFMLEYEEERGLEESEEEEEDEEEDEERNY</sequence>
<protein>
    <submittedName>
        <fullName evidence="2">Uncharacterized protein</fullName>
    </submittedName>
</protein>
<name>A0A538SJ79_UNCEI</name>
<evidence type="ECO:0000256" key="1">
    <source>
        <dbReference type="SAM" id="MobiDB-lite"/>
    </source>
</evidence>
<dbReference type="EMBL" id="VBOR01000011">
    <property type="protein sequence ID" value="TMQ51418.1"/>
    <property type="molecule type" value="Genomic_DNA"/>
</dbReference>
<feature type="region of interest" description="Disordered" evidence="1">
    <location>
        <begin position="62"/>
        <end position="86"/>
    </location>
</feature>
<evidence type="ECO:0000313" key="2">
    <source>
        <dbReference type="EMBL" id="TMQ51418.1"/>
    </source>
</evidence>
<comment type="caution">
    <text evidence="2">The sequence shown here is derived from an EMBL/GenBank/DDBJ whole genome shotgun (WGS) entry which is preliminary data.</text>
</comment>
<dbReference type="AlphaFoldDB" id="A0A538SJ79"/>
<organism evidence="2 3">
    <name type="scientific">Eiseniibacteriota bacterium</name>
    <dbReference type="NCBI Taxonomy" id="2212470"/>
    <lineage>
        <taxon>Bacteria</taxon>
        <taxon>Candidatus Eiseniibacteriota</taxon>
    </lineage>
</organism>
<dbReference type="Proteomes" id="UP000316292">
    <property type="component" value="Unassembled WGS sequence"/>
</dbReference>
<accession>A0A538SJ79</accession>
<gene>
    <name evidence="2" type="ORF">E6K71_00460</name>
</gene>
<reference evidence="2 3" key="1">
    <citation type="journal article" date="2019" name="Nat. Microbiol.">
        <title>Mediterranean grassland soil C-N compound turnover is dependent on rainfall and depth, and is mediated by genomically divergent microorganisms.</title>
        <authorList>
            <person name="Diamond S."/>
            <person name="Andeer P.F."/>
            <person name="Li Z."/>
            <person name="Crits-Christoph A."/>
            <person name="Burstein D."/>
            <person name="Anantharaman K."/>
            <person name="Lane K.R."/>
            <person name="Thomas B.C."/>
            <person name="Pan C."/>
            <person name="Northen T.R."/>
            <person name="Banfield J.F."/>
        </authorList>
    </citation>
    <scope>NUCLEOTIDE SEQUENCE [LARGE SCALE GENOMIC DNA]</scope>
    <source>
        <strain evidence="2">WS_1</strain>
    </source>
</reference>
<proteinExistence type="predicted"/>